<sequence length="106" mass="11672">MEIIRYEPCRNFLASQQRAPKFPHRTMVPGLLPLTLASAAASLQTKITSHLAVTTLLLVLVMLLLPGLVYTITTNVVSTLLPPSASFNFHAYEKRGTKISATVNMY</sequence>
<keyword evidence="1" id="KW-0812">Transmembrane</keyword>
<dbReference type="Proteomes" id="UP000324222">
    <property type="component" value="Unassembled WGS sequence"/>
</dbReference>
<organism evidence="2 3">
    <name type="scientific">Portunus trituberculatus</name>
    <name type="common">Swimming crab</name>
    <name type="synonym">Neptunus trituberculatus</name>
    <dbReference type="NCBI Taxonomy" id="210409"/>
    <lineage>
        <taxon>Eukaryota</taxon>
        <taxon>Metazoa</taxon>
        <taxon>Ecdysozoa</taxon>
        <taxon>Arthropoda</taxon>
        <taxon>Crustacea</taxon>
        <taxon>Multicrustacea</taxon>
        <taxon>Malacostraca</taxon>
        <taxon>Eumalacostraca</taxon>
        <taxon>Eucarida</taxon>
        <taxon>Decapoda</taxon>
        <taxon>Pleocyemata</taxon>
        <taxon>Brachyura</taxon>
        <taxon>Eubrachyura</taxon>
        <taxon>Portunoidea</taxon>
        <taxon>Portunidae</taxon>
        <taxon>Portuninae</taxon>
        <taxon>Portunus</taxon>
    </lineage>
</organism>
<evidence type="ECO:0000256" key="1">
    <source>
        <dbReference type="SAM" id="Phobius"/>
    </source>
</evidence>
<gene>
    <name evidence="2" type="ORF">E2C01_062726</name>
</gene>
<dbReference type="AlphaFoldDB" id="A0A5B7HIU8"/>
<evidence type="ECO:0000313" key="3">
    <source>
        <dbReference type="Proteomes" id="UP000324222"/>
    </source>
</evidence>
<protein>
    <submittedName>
        <fullName evidence="2">Uncharacterized protein</fullName>
    </submittedName>
</protein>
<comment type="caution">
    <text evidence="2">The sequence shown here is derived from an EMBL/GenBank/DDBJ whole genome shotgun (WGS) entry which is preliminary data.</text>
</comment>
<keyword evidence="1" id="KW-0472">Membrane</keyword>
<dbReference type="EMBL" id="VSRR010027983">
    <property type="protein sequence ID" value="MPC68524.1"/>
    <property type="molecule type" value="Genomic_DNA"/>
</dbReference>
<keyword evidence="1" id="KW-1133">Transmembrane helix</keyword>
<feature type="transmembrane region" description="Helical" evidence="1">
    <location>
        <begin position="51"/>
        <end position="72"/>
    </location>
</feature>
<evidence type="ECO:0000313" key="2">
    <source>
        <dbReference type="EMBL" id="MPC68524.1"/>
    </source>
</evidence>
<proteinExistence type="predicted"/>
<accession>A0A5B7HIU8</accession>
<reference evidence="2 3" key="1">
    <citation type="submission" date="2019-05" db="EMBL/GenBank/DDBJ databases">
        <title>Another draft genome of Portunus trituberculatus and its Hox gene families provides insights of decapod evolution.</title>
        <authorList>
            <person name="Jeong J.-H."/>
            <person name="Song I."/>
            <person name="Kim S."/>
            <person name="Choi T."/>
            <person name="Kim D."/>
            <person name="Ryu S."/>
            <person name="Kim W."/>
        </authorList>
    </citation>
    <scope>NUCLEOTIDE SEQUENCE [LARGE SCALE GENOMIC DNA]</scope>
    <source>
        <tissue evidence="2">Muscle</tissue>
    </source>
</reference>
<name>A0A5B7HIU8_PORTR</name>
<keyword evidence="3" id="KW-1185">Reference proteome</keyword>